<feature type="non-terminal residue" evidence="1">
    <location>
        <position position="1"/>
    </location>
</feature>
<keyword evidence="2" id="KW-1185">Reference proteome</keyword>
<protein>
    <submittedName>
        <fullName evidence="1">Uncharacterized protein</fullName>
    </submittedName>
</protein>
<evidence type="ECO:0000313" key="2">
    <source>
        <dbReference type="Proteomes" id="UP001381693"/>
    </source>
</evidence>
<gene>
    <name evidence="1" type="ORF">SK128_024100</name>
</gene>
<reference evidence="1 2" key="1">
    <citation type="submission" date="2023-11" db="EMBL/GenBank/DDBJ databases">
        <title>Halocaridina rubra genome assembly.</title>
        <authorList>
            <person name="Smith C."/>
        </authorList>
    </citation>
    <scope>NUCLEOTIDE SEQUENCE [LARGE SCALE GENOMIC DNA]</scope>
    <source>
        <strain evidence="1">EP-1</strain>
        <tissue evidence="1">Whole</tissue>
    </source>
</reference>
<evidence type="ECO:0000313" key="1">
    <source>
        <dbReference type="EMBL" id="KAK7085394.1"/>
    </source>
</evidence>
<name>A0AAN8XTA1_HALRR</name>
<accession>A0AAN8XTA1</accession>
<sequence>FDARGKEVLEGERWRDEEQLGSRAHFHLSQLSAWMTTSSFGAYLELNPILESDQAICCCRVDYKFSQTKNTIVNFTVISRCGFHICVVPRRKREISGIDKDLVKLLISPRSQPNPCDPGFLNTSPI</sequence>
<proteinExistence type="predicted"/>
<dbReference type="EMBL" id="JAXCGZ010001047">
    <property type="protein sequence ID" value="KAK7085394.1"/>
    <property type="molecule type" value="Genomic_DNA"/>
</dbReference>
<dbReference type="AlphaFoldDB" id="A0AAN8XTA1"/>
<comment type="caution">
    <text evidence="1">The sequence shown here is derived from an EMBL/GenBank/DDBJ whole genome shotgun (WGS) entry which is preliminary data.</text>
</comment>
<organism evidence="1 2">
    <name type="scientific">Halocaridina rubra</name>
    <name type="common">Hawaiian red shrimp</name>
    <dbReference type="NCBI Taxonomy" id="373956"/>
    <lineage>
        <taxon>Eukaryota</taxon>
        <taxon>Metazoa</taxon>
        <taxon>Ecdysozoa</taxon>
        <taxon>Arthropoda</taxon>
        <taxon>Crustacea</taxon>
        <taxon>Multicrustacea</taxon>
        <taxon>Malacostraca</taxon>
        <taxon>Eumalacostraca</taxon>
        <taxon>Eucarida</taxon>
        <taxon>Decapoda</taxon>
        <taxon>Pleocyemata</taxon>
        <taxon>Caridea</taxon>
        <taxon>Atyoidea</taxon>
        <taxon>Atyidae</taxon>
        <taxon>Halocaridina</taxon>
    </lineage>
</organism>
<dbReference type="Proteomes" id="UP001381693">
    <property type="component" value="Unassembled WGS sequence"/>
</dbReference>